<proteinExistence type="inferred from homology"/>
<feature type="chain" id="PRO_5046525647" evidence="2">
    <location>
        <begin position="35"/>
        <end position="350"/>
    </location>
</feature>
<dbReference type="EMBL" id="CP099837">
    <property type="protein sequence ID" value="USY17244.1"/>
    <property type="molecule type" value="Genomic_DNA"/>
</dbReference>
<dbReference type="Pfam" id="PF01497">
    <property type="entry name" value="Peripla_BP_2"/>
    <property type="match status" value="1"/>
</dbReference>
<reference evidence="4" key="1">
    <citation type="submission" date="2022-06" db="EMBL/GenBank/DDBJ databases">
        <authorList>
            <person name="Ping M."/>
        </authorList>
    </citation>
    <scope>NUCLEOTIDE SEQUENCE</scope>
    <source>
        <strain evidence="4">JCM11759T</strain>
    </source>
</reference>
<dbReference type="InterPro" id="IPR050902">
    <property type="entry name" value="ABC_Transporter_SBP"/>
</dbReference>
<feature type="domain" description="Fe/B12 periplasmic-binding" evidence="3">
    <location>
        <begin position="68"/>
        <end position="349"/>
    </location>
</feature>
<dbReference type="SUPFAM" id="SSF53807">
    <property type="entry name" value="Helical backbone' metal receptor"/>
    <property type="match status" value="1"/>
</dbReference>
<evidence type="ECO:0000256" key="1">
    <source>
        <dbReference type="ARBA" id="ARBA00008814"/>
    </source>
</evidence>
<sequence>MNPHHPRPLRWPVRSLAGVSATVLIALVSGCATGTEAPEEAAAETTEGFPVTIDNCGQALEFDTPPEQVVSLAQPQTDLLVALGVEDRIIGTAQRSEPDGLPGSTPGGEHAATVADLPLIEESGVPAKEVVVSTGADLVLAPSVFEFSEEEGYATQDDLRSVGAQPYLAAGGCPDQRLHRSVEDTLTDLRLLGEALGVAERAQEVEQDYQATLDEVAEAVQGSEPVPLVEMYVFGDTVEVLAASDGHDLVAAAGGQNVFSADDPGFDGRLFANLSPEVIADSEPEAVIFSVGSEADAEAARELLAERFPTLPAVENDLLIAYSSTASMPGSLSLADAVREVAERLHPEAF</sequence>
<dbReference type="PROSITE" id="PS51257">
    <property type="entry name" value="PROKAR_LIPOPROTEIN"/>
    <property type="match status" value="1"/>
</dbReference>
<protein>
    <submittedName>
        <fullName evidence="4">ABC transporter substrate-binding protein</fullName>
    </submittedName>
</protein>
<dbReference type="PANTHER" id="PTHR30535:SF7">
    <property type="entry name" value="IRON(III) DICITRATE-BINDING PROTEIN"/>
    <property type="match status" value="1"/>
</dbReference>
<accession>A0ABY5D253</accession>
<name>A0ABY5D253_9ACTN</name>
<organism evidence="4 5">
    <name type="scientific">Nocardiopsis exhalans</name>
    <dbReference type="NCBI Taxonomy" id="163604"/>
    <lineage>
        <taxon>Bacteria</taxon>
        <taxon>Bacillati</taxon>
        <taxon>Actinomycetota</taxon>
        <taxon>Actinomycetes</taxon>
        <taxon>Streptosporangiales</taxon>
        <taxon>Nocardiopsidaceae</taxon>
        <taxon>Nocardiopsis</taxon>
    </lineage>
</organism>
<comment type="similarity">
    <text evidence="1">Belongs to the bacterial solute-binding protein 8 family.</text>
</comment>
<dbReference type="PANTHER" id="PTHR30535">
    <property type="entry name" value="VITAMIN B12-BINDING PROTEIN"/>
    <property type="match status" value="1"/>
</dbReference>
<feature type="signal peptide" evidence="2">
    <location>
        <begin position="1"/>
        <end position="34"/>
    </location>
</feature>
<evidence type="ECO:0000256" key="2">
    <source>
        <dbReference type="SAM" id="SignalP"/>
    </source>
</evidence>
<dbReference type="RefSeq" id="WP_254416823.1">
    <property type="nucleotide sequence ID" value="NZ_BAAAJB010000003.1"/>
</dbReference>
<evidence type="ECO:0000313" key="4">
    <source>
        <dbReference type="EMBL" id="USY17244.1"/>
    </source>
</evidence>
<dbReference type="Proteomes" id="UP001055940">
    <property type="component" value="Chromosome"/>
</dbReference>
<evidence type="ECO:0000313" key="5">
    <source>
        <dbReference type="Proteomes" id="UP001055940"/>
    </source>
</evidence>
<keyword evidence="5" id="KW-1185">Reference proteome</keyword>
<keyword evidence="2" id="KW-0732">Signal</keyword>
<dbReference type="PROSITE" id="PS50983">
    <property type="entry name" value="FE_B12_PBP"/>
    <property type="match status" value="1"/>
</dbReference>
<dbReference type="InterPro" id="IPR002491">
    <property type="entry name" value="ABC_transptr_periplasmic_BD"/>
</dbReference>
<evidence type="ECO:0000259" key="3">
    <source>
        <dbReference type="PROSITE" id="PS50983"/>
    </source>
</evidence>
<gene>
    <name evidence="4" type="ORF">NE857_17980</name>
</gene>
<dbReference type="Gene3D" id="3.40.50.1980">
    <property type="entry name" value="Nitrogenase molybdenum iron protein domain"/>
    <property type="match status" value="2"/>
</dbReference>